<dbReference type="InterPro" id="IPR013083">
    <property type="entry name" value="Znf_RING/FYVE/PHD"/>
</dbReference>
<feature type="region of interest" description="Disordered" evidence="7">
    <location>
        <begin position="2153"/>
        <end position="2213"/>
    </location>
</feature>
<evidence type="ECO:0000256" key="7">
    <source>
        <dbReference type="SAM" id="MobiDB-lite"/>
    </source>
</evidence>
<dbReference type="InterPro" id="IPR019786">
    <property type="entry name" value="Zinc_finger_PHD-type_CS"/>
</dbReference>
<feature type="compositionally biased region" description="Acidic residues" evidence="7">
    <location>
        <begin position="217"/>
        <end position="239"/>
    </location>
</feature>
<evidence type="ECO:0000256" key="5">
    <source>
        <dbReference type="PROSITE-ProRule" id="PRU00146"/>
    </source>
</evidence>
<dbReference type="SMART" id="SM00249">
    <property type="entry name" value="PHD"/>
    <property type="match status" value="1"/>
</dbReference>
<dbReference type="InterPro" id="IPR038718">
    <property type="entry name" value="SNF2-like_sf"/>
</dbReference>
<feature type="region of interest" description="Disordered" evidence="7">
    <location>
        <begin position="1"/>
        <end position="239"/>
    </location>
</feature>
<keyword evidence="1" id="KW-0479">Metal-binding</keyword>
<dbReference type="GO" id="GO:0031507">
    <property type="term" value="P:heterochromatin formation"/>
    <property type="evidence" value="ECO:0007669"/>
    <property type="project" value="InterPro"/>
</dbReference>
<feature type="domain" description="Helicase ATP-binding" evidence="10">
    <location>
        <begin position="634"/>
        <end position="798"/>
    </location>
</feature>
<dbReference type="Pfam" id="PF00176">
    <property type="entry name" value="SNF2-rel_dom"/>
    <property type="match status" value="1"/>
</dbReference>
<keyword evidence="3 5" id="KW-0863">Zinc-finger</keyword>
<dbReference type="PROSITE" id="PS50016">
    <property type="entry name" value="ZF_PHD_2"/>
    <property type="match status" value="1"/>
</dbReference>
<feature type="domain" description="Chromo" evidence="8">
    <location>
        <begin position="527"/>
        <end position="562"/>
    </location>
</feature>
<organism evidence="12 13">
    <name type="scientific">Ficus carica</name>
    <name type="common">Common fig</name>
    <dbReference type="NCBI Taxonomy" id="3494"/>
    <lineage>
        <taxon>Eukaryota</taxon>
        <taxon>Viridiplantae</taxon>
        <taxon>Streptophyta</taxon>
        <taxon>Embryophyta</taxon>
        <taxon>Tracheophyta</taxon>
        <taxon>Spermatophyta</taxon>
        <taxon>Magnoliopsida</taxon>
        <taxon>eudicotyledons</taxon>
        <taxon>Gunneridae</taxon>
        <taxon>Pentapetalae</taxon>
        <taxon>rosids</taxon>
        <taxon>fabids</taxon>
        <taxon>Rosales</taxon>
        <taxon>Moraceae</taxon>
        <taxon>Ficeae</taxon>
        <taxon>Ficus</taxon>
    </lineage>
</organism>
<reference evidence="12" key="1">
    <citation type="submission" date="2023-07" db="EMBL/GenBank/DDBJ databases">
        <title>draft genome sequence of fig (Ficus carica).</title>
        <authorList>
            <person name="Takahashi T."/>
            <person name="Nishimura K."/>
        </authorList>
    </citation>
    <scope>NUCLEOTIDE SEQUENCE</scope>
</reference>
<evidence type="ECO:0000259" key="9">
    <source>
        <dbReference type="PROSITE" id="PS50016"/>
    </source>
</evidence>
<dbReference type="Pfam" id="PF00271">
    <property type="entry name" value="Helicase_C"/>
    <property type="match status" value="1"/>
</dbReference>
<evidence type="ECO:0000313" key="12">
    <source>
        <dbReference type="EMBL" id="GMN24853.1"/>
    </source>
</evidence>
<dbReference type="Gene3D" id="3.40.50.300">
    <property type="entry name" value="P-loop containing nucleotide triphosphate hydrolases"/>
    <property type="match status" value="1"/>
</dbReference>
<dbReference type="Gene3D" id="6.10.250.1310">
    <property type="match status" value="1"/>
</dbReference>
<feature type="compositionally biased region" description="Low complexity" evidence="7">
    <location>
        <begin position="47"/>
        <end position="60"/>
    </location>
</feature>
<evidence type="ECO:0000256" key="3">
    <source>
        <dbReference type="ARBA" id="ARBA00022771"/>
    </source>
</evidence>
<evidence type="ECO:0000259" key="11">
    <source>
        <dbReference type="PROSITE" id="PS51194"/>
    </source>
</evidence>
<dbReference type="PANTHER" id="PTHR35116">
    <property type="entry name" value="HELICASE PROTEIN MOM1"/>
    <property type="match status" value="1"/>
</dbReference>
<feature type="domain" description="PHD-type" evidence="9">
    <location>
        <begin position="351"/>
        <end position="400"/>
    </location>
</feature>
<evidence type="ECO:0000259" key="8">
    <source>
        <dbReference type="PROSITE" id="PS50013"/>
    </source>
</evidence>
<feature type="compositionally biased region" description="Basic residues" evidence="7">
    <location>
        <begin position="152"/>
        <end position="174"/>
    </location>
</feature>
<dbReference type="InterPro" id="IPR001965">
    <property type="entry name" value="Znf_PHD"/>
</dbReference>
<evidence type="ECO:0008006" key="14">
    <source>
        <dbReference type="Google" id="ProtNLM"/>
    </source>
</evidence>
<dbReference type="SUPFAM" id="SSF54160">
    <property type="entry name" value="Chromo domain-like"/>
    <property type="match status" value="2"/>
</dbReference>
<keyword evidence="6" id="KW-0175">Coiled coil</keyword>
<dbReference type="InterPro" id="IPR000330">
    <property type="entry name" value="SNF2_N"/>
</dbReference>
<feature type="compositionally biased region" description="Low complexity" evidence="7">
    <location>
        <begin position="2060"/>
        <end position="2082"/>
    </location>
</feature>
<feature type="compositionally biased region" description="Basic and acidic residues" evidence="7">
    <location>
        <begin position="61"/>
        <end position="70"/>
    </location>
</feature>
<feature type="compositionally biased region" description="Basic and acidic residues" evidence="7">
    <location>
        <begin position="129"/>
        <end position="149"/>
    </location>
</feature>
<dbReference type="Pfam" id="PF00628">
    <property type="entry name" value="PHD"/>
    <property type="match status" value="1"/>
</dbReference>
<dbReference type="InterPro" id="IPR001650">
    <property type="entry name" value="Helicase_C-like"/>
</dbReference>
<feature type="compositionally biased region" description="Basic and acidic residues" evidence="7">
    <location>
        <begin position="79"/>
        <end position="88"/>
    </location>
</feature>
<keyword evidence="4" id="KW-0862">Zinc</keyword>
<feature type="compositionally biased region" description="Basic and acidic residues" evidence="7">
    <location>
        <begin position="1"/>
        <end position="17"/>
    </location>
</feature>
<dbReference type="InterPro" id="IPR011011">
    <property type="entry name" value="Znf_FYVE_PHD"/>
</dbReference>
<evidence type="ECO:0000256" key="1">
    <source>
        <dbReference type="ARBA" id="ARBA00022723"/>
    </source>
</evidence>
<name>A0AA87ZEN1_FICCA</name>
<feature type="compositionally biased region" description="Low complexity" evidence="7">
    <location>
        <begin position="101"/>
        <end position="111"/>
    </location>
</feature>
<dbReference type="SUPFAM" id="SSF52540">
    <property type="entry name" value="P-loop containing nucleoside triphosphate hydrolases"/>
    <property type="match status" value="2"/>
</dbReference>
<dbReference type="PROSITE" id="PS51194">
    <property type="entry name" value="HELICASE_CTER"/>
    <property type="match status" value="1"/>
</dbReference>
<feature type="coiled-coil region" evidence="6">
    <location>
        <begin position="1524"/>
        <end position="1558"/>
    </location>
</feature>
<feature type="compositionally biased region" description="Low complexity" evidence="7">
    <location>
        <begin position="2107"/>
        <end position="2117"/>
    </location>
</feature>
<dbReference type="Gene3D" id="3.40.50.10810">
    <property type="entry name" value="Tandem AAA-ATPase domain"/>
    <property type="match status" value="1"/>
</dbReference>
<sequence>MGNDTRPSRRVKDDESSNSKGKQLSASSSAAVSETSGLRRSSRGTAAKKAMAPSSPSVSVRKSERLEKKSPKTPPLALRKSERVEKKCSPSPLQKSDKGKATLPTPATTKKSNQNPISSSIKQRKCKKEKSVKELTMETEEVVRSEKSVGSKLKKKRLDSRSYRKIFKKHRNKVKASDHREKQEREDKSSEGDSNNCRGDGDGIDEGSEGRVVKLVDDDETRENVDDDETKENADDEPEIIAESFAEVEKVKESELVNSQCSGMTTEDRRGVKSGQDVEPLSRKRIRLDGECDGLVTSTSKKVHTSIADTTSLTKDRGEHEVSTTMELAEKSDNHLQQKESPRDLEADGDQYICFTCKLGGTLLCCEGRGCKRSYHLYCLDPPMDDLPLGAWYCLRCVKKKLEFGVRSVSKGAESIWNVKEVEVLDVDGLRKDREFLVKYKGLAHIHNCWVLESKLLLEAPSLVAKFNRKTQYLGWAGYYEHSGTGVAECPTPPFSGLDNVSRVTRWKEEWTLPRRVLQRRLLMSPKQRDQYLNEHAGEKLVTHYEWLVKWRGLDYEHVTWELDNASLFTSPDGQGLIKYYENRHNRANGVASSPIADKILESKNGSSVKLPQVRSGISSPPDNNYSDFINKLHDFWLMGKDAVVIDEQERFMKAISLIQSFQPYACRPFLIISTSAALYSWDEEFLRLAPEVNVVVYSGNKDLRRSIRKVEFYREGGCLILQVLITTLEIVIEDLDVLRSIEWELLIIDEPQRAKISSHSAQIKLLATERRLLLVTGQLKEITSEYFNLLTLLESHSDSPNSESLVTSSSDNIGKLKEKLSKYVVDRCKSDFSRYREYWVPARMSNVQLEQYCAALISNSALLCSPQKQDLAGVLQDLLKSSRKCCDHPYLVDRKIPAWLYKGLEPAEHLGVDIKASGKLHLLDMMLSEIKKRVLVKAPFGIDCRDVLLAFAQSSREVNGIVLYDFGGDSIGNILDDFLGQRFGPESFERIVWGLHPTKKQGVLEEFNKKESGRFVLLIETRACLSSIKLSSVDTVIIYGSDWNPANDLRALQRMTLDSQAEQITVFRLYSPYTLEEKVLLLAKQEKNLDCNLLNFGWVSSHLLLMCGACHQFRTLDKFHGDCVTASHADILFKDPSLEDVIPDMLQIISSNGKDTKLRSSSTILNVQQIGGAYCTESSLPGELQSEADEGQPSIFWTKLLEGKHPRWNYIPESSQRNRKKVQHFEIEGTSDEGVRKRRKVVPSLDLGSVGKTISRHKEARVSPADKLPRSLSMSPTCNNERTRANCTSTSQNCSFESEARRELRGDQKSLYLSLKPVILKLCKILKFPANAEGVVEEFLEYVLNNHHVSTESETILQAFQISLCWTVASMLKLKIDHKESVALAKQHLNFKCSKDEADFVYSMLRCLKGMFSYRTGKLKVADSPSSNEQRLLSPLGLPLEIKLVQDGVSKSIEEIQKKFQKKLDKLIHKQQEEKDGIVRSLEEDKARIEERKRMKIAVIRSCFENNASMRVDKLKSVDISNAKEFEELENQMDMRLKKLEVEHLAARKKIQEREAHLVDALKSGNLDELLGKRRSTEPDDYAGEVTLRSPQTNGVIDGANSIASVNVNPPSSEEQIRNVSEKDVQFGVPGMLGQENLVSGDEPLLEEQIPDTTEASVPLNEMQLRVPENVSSGGGDAIGSITQTSVAEQIQDVDTLTVPGVEDGLSVPVTSCVEVEVSIASEENDETRIATLNGTTDMNQQDTVDNAVVGNSPLSELSQLNGYSVHSTIAVANGDSVSANQAHEEECTLPSISCGVQLGDVQTCDEQNVTEEAELLFSQPIETAPSSQSNCEAMVSEPPAQVHLSRSSTVPSSDNAFDVPLVGEVANLPSSEGCTLNPATELVANSAITLNQAVMQPSTSSPNQTIDMPIGAVGMHFTDLRTSVASELNNRPAQTVPAVLSMPPPLYPDLLQKELERLSKEYDQTCKAFVDKKLHLQSECDKEIAQIRLKYEIKQQEVDDEQLAKKKEFDDNHNKVWMNKILAEAFRFKCMELRSSGRSGVQPDVNVSLMQQLIQLSMQQNARRPSSVAGTSSTSSAAASLQTLAPETNPQTTLPAPIINSGTTPPQSQGASPPSSLFPSAIARPPQINSLSYSSGNLLGNTQIRVRPPHLRSSAPATSLPPRAHTMSTPPTNPPAPQSNMLPFLPPRLPSSSYQSGPCDGALRPETPRGLPPLPNLISAMEVLRNVDRPPAALLSLADSVPNTGQLNISEFGTSSVPVNALCTSISNDVVCLSDDD</sequence>
<feature type="compositionally biased region" description="Polar residues" evidence="7">
    <location>
        <begin position="1273"/>
        <end position="1285"/>
    </location>
</feature>
<evidence type="ECO:0000256" key="6">
    <source>
        <dbReference type="SAM" id="Coils"/>
    </source>
</evidence>
<feature type="region of interest" description="Disordered" evidence="7">
    <location>
        <begin position="2060"/>
        <end position="2124"/>
    </location>
</feature>
<dbReference type="GO" id="GO:0005524">
    <property type="term" value="F:ATP binding"/>
    <property type="evidence" value="ECO:0007669"/>
    <property type="project" value="InterPro"/>
</dbReference>
<dbReference type="CDD" id="cd15532">
    <property type="entry name" value="PHD2_CHD_II"/>
    <property type="match status" value="1"/>
</dbReference>
<dbReference type="PROSITE" id="PS50013">
    <property type="entry name" value="CHROMO_2"/>
    <property type="match status" value="2"/>
</dbReference>
<accession>A0AA87ZEN1</accession>
<evidence type="ECO:0000313" key="13">
    <source>
        <dbReference type="Proteomes" id="UP001187192"/>
    </source>
</evidence>
<dbReference type="EMBL" id="BTGU01000001">
    <property type="protein sequence ID" value="GMN24853.1"/>
    <property type="molecule type" value="Genomic_DNA"/>
</dbReference>
<feature type="compositionally biased region" description="Polar residues" evidence="7">
    <location>
        <begin position="112"/>
        <end position="121"/>
    </location>
</feature>
<evidence type="ECO:0000256" key="2">
    <source>
        <dbReference type="ARBA" id="ARBA00022737"/>
    </source>
</evidence>
<feature type="region of interest" description="Disordered" evidence="7">
    <location>
        <begin position="1257"/>
        <end position="1285"/>
    </location>
</feature>
<feature type="domain" description="Helicase C-terminal" evidence="11">
    <location>
        <begin position="923"/>
        <end position="1107"/>
    </location>
</feature>
<evidence type="ECO:0000259" key="10">
    <source>
        <dbReference type="PROSITE" id="PS51192"/>
    </source>
</evidence>
<dbReference type="Proteomes" id="UP001187192">
    <property type="component" value="Unassembled WGS sequence"/>
</dbReference>
<dbReference type="InterPro" id="IPR016197">
    <property type="entry name" value="Chromo-like_dom_sf"/>
</dbReference>
<dbReference type="PANTHER" id="PTHR35116:SF2">
    <property type="entry name" value="ATP-DEPENDENT HELICASE FAMILY PROTEIN-RELATED"/>
    <property type="match status" value="1"/>
</dbReference>
<dbReference type="PROSITE" id="PS51192">
    <property type="entry name" value="HELICASE_ATP_BIND_1"/>
    <property type="match status" value="1"/>
</dbReference>
<gene>
    <name evidence="12" type="ORF">TIFTF001_000724</name>
</gene>
<dbReference type="SMART" id="SM00298">
    <property type="entry name" value="CHROMO"/>
    <property type="match status" value="2"/>
</dbReference>
<dbReference type="PROSITE" id="PS01359">
    <property type="entry name" value="ZF_PHD_1"/>
    <property type="match status" value="1"/>
</dbReference>
<keyword evidence="13" id="KW-1185">Reference proteome</keyword>
<dbReference type="InterPro" id="IPR056882">
    <property type="entry name" value="MOM1_dom"/>
</dbReference>
<dbReference type="SUPFAM" id="SSF57903">
    <property type="entry name" value="FYVE/PHD zinc finger"/>
    <property type="match status" value="1"/>
</dbReference>
<proteinExistence type="predicted"/>
<protein>
    <recommendedName>
        <fullName evidence="14">Helicase protein MOM1</fullName>
    </recommendedName>
</protein>
<dbReference type="InterPro" id="IPR019787">
    <property type="entry name" value="Znf_PHD-finger"/>
</dbReference>
<evidence type="ECO:0000256" key="4">
    <source>
        <dbReference type="ARBA" id="ARBA00022833"/>
    </source>
</evidence>
<dbReference type="InterPro" id="IPR027417">
    <property type="entry name" value="P-loop_NTPase"/>
</dbReference>
<keyword evidence="2" id="KW-0677">Repeat</keyword>
<dbReference type="InterPro" id="IPR014001">
    <property type="entry name" value="Helicase_ATP-bd"/>
</dbReference>
<comment type="caution">
    <text evidence="12">The sequence shown here is derived from an EMBL/GenBank/DDBJ whole genome shotgun (WGS) entry which is preliminary data.</text>
</comment>
<dbReference type="InterPro" id="IPR039322">
    <property type="entry name" value="MOM1"/>
</dbReference>
<feature type="domain" description="Chromo" evidence="8">
    <location>
        <begin position="420"/>
        <end position="470"/>
    </location>
</feature>
<feature type="compositionally biased region" description="Basic and acidic residues" evidence="7">
    <location>
        <begin position="175"/>
        <end position="191"/>
    </location>
</feature>
<dbReference type="Gene3D" id="2.40.50.40">
    <property type="match status" value="2"/>
</dbReference>
<dbReference type="Pfam" id="PF25029">
    <property type="entry name" value="MOM1"/>
    <property type="match status" value="1"/>
</dbReference>
<feature type="compositionally biased region" description="Polar residues" evidence="7">
    <location>
        <begin position="2083"/>
        <end position="2106"/>
    </location>
</feature>
<dbReference type="GO" id="GO:0008270">
    <property type="term" value="F:zinc ion binding"/>
    <property type="evidence" value="ECO:0007669"/>
    <property type="project" value="UniProtKB-KW"/>
</dbReference>
<dbReference type="Gene3D" id="3.30.40.10">
    <property type="entry name" value="Zinc/RING finger domain, C3HC4 (zinc finger)"/>
    <property type="match status" value="1"/>
</dbReference>
<dbReference type="InterPro" id="IPR000953">
    <property type="entry name" value="Chromo/chromo_shadow_dom"/>
</dbReference>